<proteinExistence type="predicted"/>
<dbReference type="KEGG" id="alus:STSP2_01331"/>
<keyword evidence="2" id="KW-1133">Transmembrane helix</keyword>
<dbReference type="InterPro" id="IPR012902">
    <property type="entry name" value="N_methyl_site"/>
</dbReference>
<dbReference type="AlphaFoldDB" id="A0A1U9NKY7"/>
<gene>
    <name evidence="3" type="ORF">STSP2_01331</name>
</gene>
<dbReference type="Proteomes" id="UP000189674">
    <property type="component" value="Chromosome"/>
</dbReference>
<keyword evidence="2" id="KW-0472">Membrane</keyword>
<feature type="compositionally biased region" description="Acidic residues" evidence="1">
    <location>
        <begin position="130"/>
        <end position="144"/>
    </location>
</feature>
<evidence type="ECO:0000256" key="1">
    <source>
        <dbReference type="SAM" id="MobiDB-lite"/>
    </source>
</evidence>
<evidence type="ECO:0000313" key="3">
    <source>
        <dbReference type="EMBL" id="AQT68176.1"/>
    </source>
</evidence>
<evidence type="ECO:0000313" key="4">
    <source>
        <dbReference type="Proteomes" id="UP000189674"/>
    </source>
</evidence>
<organism evidence="3 4">
    <name type="scientific">Anaerohalosphaera lusitana</name>
    <dbReference type="NCBI Taxonomy" id="1936003"/>
    <lineage>
        <taxon>Bacteria</taxon>
        <taxon>Pseudomonadati</taxon>
        <taxon>Planctomycetota</taxon>
        <taxon>Phycisphaerae</taxon>
        <taxon>Sedimentisphaerales</taxon>
        <taxon>Anaerohalosphaeraceae</taxon>
        <taxon>Anaerohalosphaera</taxon>
    </lineage>
</organism>
<evidence type="ECO:0000256" key="2">
    <source>
        <dbReference type="SAM" id="Phobius"/>
    </source>
</evidence>
<protein>
    <submittedName>
        <fullName evidence="3">Tfp pilus assembly protein PilV</fullName>
    </submittedName>
</protein>
<dbReference type="EMBL" id="CP019791">
    <property type="protein sequence ID" value="AQT68176.1"/>
    <property type="molecule type" value="Genomic_DNA"/>
</dbReference>
<sequence>MRTYGKNKGFSLVETVAASVLLSLAVVTLSTISTRSVLNVKNNREYEQAWEILNRQLTYIDYMGVEAFMEQGEFSGKLGDEESGETVHEWAVDINESSDYTGLYSVDIKITWGPERGRRSVSASTLLNEDTSESELELLETQPE</sequence>
<dbReference type="RefSeq" id="WP_146660939.1">
    <property type="nucleotide sequence ID" value="NZ_CP019791.1"/>
</dbReference>
<keyword evidence="2" id="KW-0812">Transmembrane</keyword>
<name>A0A1U9NKY7_9BACT</name>
<dbReference type="PROSITE" id="PS00409">
    <property type="entry name" value="PROKAR_NTER_METHYL"/>
    <property type="match status" value="1"/>
</dbReference>
<accession>A0A1U9NKY7</accession>
<reference evidence="4" key="1">
    <citation type="submission" date="2017-02" db="EMBL/GenBank/DDBJ databases">
        <title>Comparative genomics and description of representatives of a novel lineage of planctomycetes thriving in anoxic sediments.</title>
        <authorList>
            <person name="Spring S."/>
            <person name="Bunk B."/>
            <person name="Sproer C."/>
        </authorList>
    </citation>
    <scope>NUCLEOTIDE SEQUENCE [LARGE SCALE GENOMIC DNA]</scope>
    <source>
        <strain evidence="4">ST-NAGAB-D1</strain>
    </source>
</reference>
<keyword evidence="4" id="KW-1185">Reference proteome</keyword>
<feature type="transmembrane region" description="Helical" evidence="2">
    <location>
        <begin position="12"/>
        <end position="32"/>
    </location>
</feature>
<feature type="region of interest" description="Disordered" evidence="1">
    <location>
        <begin position="121"/>
        <end position="144"/>
    </location>
</feature>
<dbReference type="STRING" id="1936003.STSP2_01331"/>